<evidence type="ECO:0000256" key="14">
    <source>
        <dbReference type="PIRSR" id="PIRSR001365-2"/>
    </source>
</evidence>
<evidence type="ECO:0000256" key="13">
    <source>
        <dbReference type="PIRNR" id="PIRNR001365"/>
    </source>
</evidence>
<feature type="region of interest" description="Disordered" evidence="15">
    <location>
        <begin position="300"/>
        <end position="323"/>
    </location>
</feature>
<feature type="site" description="Part of a proton relay during catalysis" evidence="12">
    <location>
        <position position="53"/>
    </location>
</feature>
<dbReference type="GO" id="GO:0008840">
    <property type="term" value="F:4-hydroxy-tetrahydrodipicolinate synthase activity"/>
    <property type="evidence" value="ECO:0007669"/>
    <property type="project" value="UniProtKB-UniRule"/>
</dbReference>
<evidence type="ECO:0000256" key="12">
    <source>
        <dbReference type="HAMAP-Rule" id="MF_00418"/>
    </source>
</evidence>
<evidence type="ECO:0000313" key="16">
    <source>
        <dbReference type="EMBL" id="KRR26932.1"/>
    </source>
</evidence>
<keyword evidence="7 12" id="KW-0220">Diaminopimelate biosynthesis</keyword>
<dbReference type="PRINTS" id="PR00146">
    <property type="entry name" value="DHPICSNTHASE"/>
</dbReference>
<dbReference type="Pfam" id="PF00701">
    <property type="entry name" value="DHDPS"/>
    <property type="match status" value="1"/>
</dbReference>
<evidence type="ECO:0000256" key="7">
    <source>
        <dbReference type="ARBA" id="ARBA00022915"/>
    </source>
</evidence>
<evidence type="ECO:0000256" key="15">
    <source>
        <dbReference type="SAM" id="MobiDB-lite"/>
    </source>
</evidence>
<dbReference type="AlphaFoldDB" id="A0A0R3N3E4"/>
<evidence type="ECO:0000256" key="8">
    <source>
        <dbReference type="ARBA" id="ARBA00023154"/>
    </source>
</evidence>
<dbReference type="PANTHER" id="PTHR12128:SF66">
    <property type="entry name" value="4-HYDROXY-2-OXOGLUTARATE ALDOLASE, MITOCHONDRIAL"/>
    <property type="match status" value="1"/>
</dbReference>
<dbReference type="GO" id="GO:0019877">
    <property type="term" value="P:diaminopimelate biosynthetic process"/>
    <property type="evidence" value="ECO:0007669"/>
    <property type="project" value="UniProtKB-UniRule"/>
</dbReference>
<evidence type="ECO:0000313" key="17">
    <source>
        <dbReference type="Proteomes" id="UP000051660"/>
    </source>
</evidence>
<dbReference type="Proteomes" id="UP000051660">
    <property type="component" value="Unassembled WGS sequence"/>
</dbReference>
<keyword evidence="9 12" id="KW-0456">Lyase</keyword>
<evidence type="ECO:0000256" key="4">
    <source>
        <dbReference type="ARBA" id="ARBA00012086"/>
    </source>
</evidence>
<dbReference type="SUPFAM" id="SSF51569">
    <property type="entry name" value="Aldolase"/>
    <property type="match status" value="1"/>
</dbReference>
<comment type="catalytic activity">
    <reaction evidence="11 12">
        <text>L-aspartate 4-semialdehyde + pyruvate = (2S,4S)-4-hydroxy-2,3,4,5-tetrahydrodipicolinate + H2O + H(+)</text>
        <dbReference type="Rhea" id="RHEA:34171"/>
        <dbReference type="ChEBI" id="CHEBI:15361"/>
        <dbReference type="ChEBI" id="CHEBI:15377"/>
        <dbReference type="ChEBI" id="CHEBI:15378"/>
        <dbReference type="ChEBI" id="CHEBI:67139"/>
        <dbReference type="ChEBI" id="CHEBI:537519"/>
        <dbReference type="EC" id="4.3.3.7"/>
    </reaction>
</comment>
<keyword evidence="6 12" id="KW-0028">Amino-acid biosynthesis</keyword>
<comment type="function">
    <text evidence="1 12">Catalyzes the condensation of (S)-aspartate-beta-semialdehyde [(S)-ASA] and pyruvate to 4-hydroxy-tetrahydrodipicolinate (HTPA).</text>
</comment>
<evidence type="ECO:0000256" key="10">
    <source>
        <dbReference type="ARBA" id="ARBA00023270"/>
    </source>
</evidence>
<comment type="subunit">
    <text evidence="12">Homotetramer; dimer of dimers.</text>
</comment>
<sequence length="323" mass="33852">MISLANPASWLVGYIADLPTPFDEDDELDLDAFAALCERRIDAGASTIVVGETAGEMSTLTAAEMLRLICCAVETAQGRARIIAGAGSNSTDRAIELTMRAGADAVLSVVPYYNKPMQEGMAAHFRAIAASTALPVILHDIPARTVRELSDATLPRLAESAQFIGLLDGSGNIARPARLRPRLPPLFRLLTGDDATASAYMAAGGHGCVSAVANIVPVLCRALHTEIRQGALQSALHLADRLQPIAELLAADHPAALKCALALIGLIRPDTRLPLVPLDATAKSLLEAAIARLSDEDLVSPRGASPAMPVQDRACNGPPGDRP</sequence>
<dbReference type="EMBL" id="LLYB01000041">
    <property type="protein sequence ID" value="KRR26932.1"/>
    <property type="molecule type" value="Genomic_DNA"/>
</dbReference>
<organism evidence="16 17">
    <name type="scientific">Bradyrhizobium lablabi</name>
    <dbReference type="NCBI Taxonomy" id="722472"/>
    <lineage>
        <taxon>Bacteria</taxon>
        <taxon>Pseudomonadati</taxon>
        <taxon>Pseudomonadota</taxon>
        <taxon>Alphaproteobacteria</taxon>
        <taxon>Hyphomicrobiales</taxon>
        <taxon>Nitrobacteraceae</taxon>
        <taxon>Bradyrhizobium</taxon>
    </lineage>
</organism>
<dbReference type="RefSeq" id="WP_057856716.1">
    <property type="nucleotide sequence ID" value="NZ_LLYB01000041.1"/>
</dbReference>
<comment type="caution">
    <text evidence="12">Was originally thought to be a dihydrodipicolinate synthase (DHDPS), catalyzing the condensation of (S)-aspartate-beta-semialdehyde [(S)-ASA] and pyruvate to dihydrodipicolinate (DHDP). However, it was shown in E.coli that the product of the enzymatic reaction is not dihydrodipicolinate but in fact (4S)-4-hydroxy-2,3,4,5-tetrahydro-(2S)-dipicolinic acid (HTPA), and that the consecutive dehydration reaction leading to DHDP is not spontaneous but catalyzed by DapB.</text>
</comment>
<keyword evidence="8 12" id="KW-0457">Lysine biosynthesis</keyword>
<dbReference type="InterPro" id="IPR005263">
    <property type="entry name" value="DapA"/>
</dbReference>
<gene>
    <name evidence="12" type="primary">dapA</name>
    <name evidence="16" type="ORF">CQ14_30220</name>
</gene>
<dbReference type="InterPro" id="IPR013785">
    <property type="entry name" value="Aldolase_TIM"/>
</dbReference>
<feature type="binding site" evidence="12 14">
    <location>
        <position position="209"/>
    </location>
    <ligand>
        <name>pyruvate</name>
        <dbReference type="ChEBI" id="CHEBI:15361"/>
    </ligand>
</feature>
<dbReference type="CDD" id="cd00950">
    <property type="entry name" value="DHDPS"/>
    <property type="match status" value="1"/>
</dbReference>
<dbReference type="HAMAP" id="MF_00418">
    <property type="entry name" value="DapA"/>
    <property type="match status" value="1"/>
</dbReference>
<dbReference type="OrthoDB" id="9782828at2"/>
<reference evidence="16 17" key="1">
    <citation type="submission" date="2014-03" db="EMBL/GenBank/DDBJ databases">
        <title>Bradyrhizobium valentinum sp. nov., isolated from effective nodules of Lupinus mariae-josephae, a lupine endemic of basic-lime soils in Eastern Spain.</title>
        <authorList>
            <person name="Duran D."/>
            <person name="Rey L."/>
            <person name="Navarro A."/>
            <person name="Busquets A."/>
            <person name="Imperial J."/>
            <person name="Ruiz-Argueso T."/>
        </authorList>
    </citation>
    <scope>NUCLEOTIDE SEQUENCE [LARGE SCALE GENOMIC DNA]</scope>
    <source>
        <strain evidence="16 17">CCBAU 23086</strain>
    </source>
</reference>
<keyword evidence="10 12" id="KW-0704">Schiff base</keyword>
<name>A0A0R3N3E4_9BRAD</name>
<dbReference type="GO" id="GO:0009089">
    <property type="term" value="P:lysine biosynthetic process via diaminopimelate"/>
    <property type="evidence" value="ECO:0007669"/>
    <property type="project" value="UniProtKB-UniRule"/>
</dbReference>
<keyword evidence="5 12" id="KW-0963">Cytoplasm</keyword>
<dbReference type="Gene3D" id="3.20.20.70">
    <property type="entry name" value="Aldolase class I"/>
    <property type="match status" value="1"/>
</dbReference>
<feature type="site" description="Part of a proton relay during catalysis" evidence="12">
    <location>
        <position position="113"/>
    </location>
</feature>
<dbReference type="GO" id="GO:0005737">
    <property type="term" value="C:cytoplasm"/>
    <property type="evidence" value="ECO:0007669"/>
    <property type="project" value="UniProtKB-SubCell"/>
</dbReference>
<comment type="caution">
    <text evidence="16">The sequence shown here is derived from an EMBL/GenBank/DDBJ whole genome shotgun (WGS) entry which is preliminary data.</text>
</comment>
<evidence type="ECO:0000256" key="5">
    <source>
        <dbReference type="ARBA" id="ARBA00022490"/>
    </source>
</evidence>
<comment type="pathway">
    <text evidence="2 12">Amino-acid biosynthesis; L-lysine biosynthesis via DAP pathway; (S)-tetrahydrodipicolinate from L-aspartate: step 3/4.</text>
</comment>
<evidence type="ECO:0000256" key="1">
    <source>
        <dbReference type="ARBA" id="ARBA00003294"/>
    </source>
</evidence>
<comment type="similarity">
    <text evidence="3 12 13">Belongs to the DapA family.</text>
</comment>
<evidence type="ECO:0000256" key="9">
    <source>
        <dbReference type="ARBA" id="ARBA00023239"/>
    </source>
</evidence>
<evidence type="ECO:0000256" key="2">
    <source>
        <dbReference type="ARBA" id="ARBA00005120"/>
    </source>
</evidence>
<evidence type="ECO:0000256" key="6">
    <source>
        <dbReference type="ARBA" id="ARBA00022605"/>
    </source>
</evidence>
<comment type="caution">
    <text evidence="12">Lacks conserved residue(s) required for the propagation of feature annotation.</text>
</comment>
<dbReference type="PIRSF" id="PIRSF001365">
    <property type="entry name" value="DHDPS"/>
    <property type="match status" value="1"/>
</dbReference>
<accession>A0A0R3N3E4</accession>
<dbReference type="UniPathway" id="UPA00034">
    <property type="reaction ID" value="UER00017"/>
</dbReference>
<comment type="subcellular location">
    <subcellularLocation>
        <location evidence="12">Cytoplasm</location>
    </subcellularLocation>
</comment>
<dbReference type="InterPro" id="IPR002220">
    <property type="entry name" value="DapA-like"/>
</dbReference>
<proteinExistence type="inferred from homology"/>
<dbReference type="PANTHER" id="PTHR12128">
    <property type="entry name" value="DIHYDRODIPICOLINATE SYNTHASE"/>
    <property type="match status" value="1"/>
</dbReference>
<dbReference type="NCBIfam" id="TIGR00674">
    <property type="entry name" value="dapA"/>
    <property type="match status" value="1"/>
</dbReference>
<evidence type="ECO:0000256" key="3">
    <source>
        <dbReference type="ARBA" id="ARBA00007592"/>
    </source>
</evidence>
<dbReference type="EC" id="4.3.3.7" evidence="4 12"/>
<dbReference type="SMART" id="SM01130">
    <property type="entry name" value="DHDPS"/>
    <property type="match status" value="1"/>
</dbReference>
<protein>
    <recommendedName>
        <fullName evidence="4 12">4-hydroxy-tetrahydrodipicolinate synthase</fullName>
        <shortName evidence="12">HTPA synthase</shortName>
        <ecNumber evidence="4 12">4.3.3.7</ecNumber>
    </recommendedName>
</protein>
<evidence type="ECO:0000256" key="11">
    <source>
        <dbReference type="ARBA" id="ARBA00047836"/>
    </source>
</evidence>